<dbReference type="AlphaFoldDB" id="A0A432UZD8"/>
<name>A0A432UZD8_9HYPH</name>
<evidence type="ECO:0000259" key="1">
    <source>
        <dbReference type="Pfam" id="PF06568"/>
    </source>
</evidence>
<comment type="caution">
    <text evidence="2">The sequence shown here is derived from an EMBL/GenBank/DDBJ whole genome shotgun (WGS) entry which is preliminary data.</text>
</comment>
<gene>
    <name evidence="2" type="ORF">EET67_24010</name>
</gene>
<dbReference type="OrthoDB" id="8085937at2"/>
<evidence type="ECO:0000313" key="3">
    <source>
        <dbReference type="Proteomes" id="UP000281647"/>
    </source>
</evidence>
<evidence type="ECO:0000313" key="2">
    <source>
        <dbReference type="EMBL" id="RUM95307.1"/>
    </source>
</evidence>
<feature type="domain" description="YjiS-like" evidence="1">
    <location>
        <begin position="26"/>
        <end position="59"/>
    </location>
</feature>
<dbReference type="Proteomes" id="UP000281647">
    <property type="component" value="Unassembled WGS sequence"/>
</dbReference>
<reference evidence="2 3" key="1">
    <citation type="submission" date="2018-11" db="EMBL/GenBank/DDBJ databases">
        <title>Pseudaminobacter arsenicus sp. nov., an arsenic-resistant bacterium isolated from arsenic-rich aquifers.</title>
        <authorList>
            <person name="Mu Y."/>
        </authorList>
    </citation>
    <scope>NUCLEOTIDE SEQUENCE [LARGE SCALE GENOMIC DNA]</scope>
    <source>
        <strain evidence="2 3">CB3</strain>
    </source>
</reference>
<dbReference type="EMBL" id="RKST01000052">
    <property type="protein sequence ID" value="RUM95307.1"/>
    <property type="molecule type" value="Genomic_DNA"/>
</dbReference>
<keyword evidence="3" id="KW-1185">Reference proteome</keyword>
<dbReference type="Pfam" id="PF06568">
    <property type="entry name" value="YjiS-like"/>
    <property type="match status" value="1"/>
</dbReference>
<protein>
    <submittedName>
        <fullName evidence="2">DUF1127 domain-containing protein</fullName>
    </submittedName>
</protein>
<proteinExistence type="predicted"/>
<dbReference type="InterPro" id="IPR009506">
    <property type="entry name" value="YjiS-like"/>
</dbReference>
<accession>A0A432UZD8</accession>
<sequence>MSILTLEFRAVRRSSVLTGKILAAYRAFQANRARHIASRTLSAMEDHTLKDIGISRSEIPMVVYGLRAARGDHVDHEA</sequence>
<organism evidence="2 3">
    <name type="scientific">Borborobacter arsenicus</name>
    <dbReference type="NCBI Taxonomy" id="1851146"/>
    <lineage>
        <taxon>Bacteria</taxon>
        <taxon>Pseudomonadati</taxon>
        <taxon>Pseudomonadota</taxon>
        <taxon>Alphaproteobacteria</taxon>
        <taxon>Hyphomicrobiales</taxon>
        <taxon>Phyllobacteriaceae</taxon>
        <taxon>Borborobacter</taxon>
    </lineage>
</organism>